<feature type="transmembrane region" description="Helical" evidence="1">
    <location>
        <begin position="113"/>
        <end position="130"/>
    </location>
</feature>
<keyword evidence="1" id="KW-0812">Transmembrane</keyword>
<reference evidence="2" key="1">
    <citation type="submission" date="2020-10" db="EMBL/GenBank/DDBJ databases">
        <title>Connecting structure to function with the recovery of over 1000 high-quality activated sludge metagenome-assembled genomes encoding full-length rRNA genes using long-read sequencing.</title>
        <authorList>
            <person name="Singleton C.M."/>
            <person name="Petriglieri F."/>
            <person name="Kristensen J.M."/>
            <person name="Kirkegaard R.H."/>
            <person name="Michaelsen T.Y."/>
            <person name="Andersen M.H."/>
            <person name="Karst S.M."/>
            <person name="Dueholm M.S."/>
            <person name="Nielsen P.H."/>
            <person name="Albertsen M."/>
        </authorList>
    </citation>
    <scope>NUCLEOTIDE SEQUENCE</scope>
    <source>
        <strain evidence="2">Bjer_18-Q3-R1-45_BAT3C.347</strain>
    </source>
</reference>
<gene>
    <name evidence="2" type="ORF">IPH26_14010</name>
</gene>
<feature type="transmembrane region" description="Helical" evidence="1">
    <location>
        <begin position="185"/>
        <end position="206"/>
    </location>
</feature>
<dbReference type="SUPFAM" id="SSF52151">
    <property type="entry name" value="FabD/lysophospholipase-like"/>
    <property type="match status" value="1"/>
</dbReference>
<feature type="transmembrane region" description="Helical" evidence="1">
    <location>
        <begin position="30"/>
        <end position="48"/>
    </location>
</feature>
<dbReference type="InterPro" id="IPR016035">
    <property type="entry name" value="Acyl_Trfase/lysoPLipase"/>
</dbReference>
<accession>A0A9D7HRY0</accession>
<comment type="caution">
    <text evidence="2">The sequence shown here is derived from an EMBL/GenBank/DDBJ whole genome shotgun (WGS) entry which is preliminary data.</text>
</comment>
<evidence type="ECO:0000313" key="3">
    <source>
        <dbReference type="Proteomes" id="UP000807785"/>
    </source>
</evidence>
<dbReference type="Gene3D" id="3.40.1090.10">
    <property type="entry name" value="Cytosolic phospholipase A2 catalytic domain"/>
    <property type="match status" value="1"/>
</dbReference>
<evidence type="ECO:0000256" key="1">
    <source>
        <dbReference type="SAM" id="Phobius"/>
    </source>
</evidence>
<protein>
    <submittedName>
        <fullName evidence="2">Patatin-like phospholipase family protein</fullName>
    </submittedName>
</protein>
<sequence>MNLGRIVQRRWYDGLRYVLDVFHVVQRTGAAPWLLLFGLGFIVVLPQGREMVRWLGEDQSPGLRLANHASLLGSSAIWGLAVWYCSRALLAVRDSRGAAPLEQSAWLQCLREWLPRLMGVVAVTGVGFSAVLVGDWYFALVHFALGAALLVFCIKRRAWFQHLLRECDRSGPSEPRTVSLRSAPFGVLAVSLLVSLVLMWAFLLWPVTLPRIVGALAILQLALAAWVVFLNFAILFLGHLLRLPALGMVMLILLVLVSPFNDNHGVRREAAAVAARPDLPTHFGSWASQRGEAAGQPLPLIIVAAEGGGVRAAYWTAGLLGAIEERSAARNRTAPGFLRHLYALSGVSGGAVGSSAFAAMIAQTAPGELPACTLDKRPASGWRACGVALFGNDYLAPNLAALLYADLLQRFLPVPINAWDRALAMEHAAEDDWGRLFPDRRDTLSRPTQSLWHDLPGSASTPALFINGTLAESGQRIIGSNVRIDGMRFPDAHDLYDVTGPERQQDRRDMPLISAIHLSARFPFISPAATLESGGKAFAHVVDGGYFENAGTATALDVLDGVIAAAKAAGQPIRPVIISIRNDPGEASSCEHDLAKPQPFGEPIRWVPDLLVPPLGLYATRTARTGYTDGLIRERVQTLGTSELVEGADGAQIRPVYVRLCLETSQDEKAQPPLGWALSRASRLYMDAALDRIARGENAQVEALLDALAGTVPRQVIAGGFDGEFQASIGRAPRSASQPRMTR</sequence>
<name>A0A9D7HRY0_9PROT</name>
<feature type="transmembrane region" description="Helical" evidence="1">
    <location>
        <begin position="68"/>
        <end position="92"/>
    </location>
</feature>
<proteinExistence type="predicted"/>
<organism evidence="2 3">
    <name type="scientific">Candidatus Methylophosphatis roskildensis</name>
    <dbReference type="NCBI Taxonomy" id="2899263"/>
    <lineage>
        <taxon>Bacteria</taxon>
        <taxon>Pseudomonadati</taxon>
        <taxon>Pseudomonadota</taxon>
        <taxon>Betaproteobacteria</taxon>
        <taxon>Nitrosomonadales</taxon>
        <taxon>Sterolibacteriaceae</taxon>
        <taxon>Candidatus Methylophosphatis</taxon>
    </lineage>
</organism>
<dbReference type="EMBL" id="JADJEV010000004">
    <property type="protein sequence ID" value="MBK6973991.1"/>
    <property type="molecule type" value="Genomic_DNA"/>
</dbReference>
<dbReference type="Proteomes" id="UP000807785">
    <property type="component" value="Unassembled WGS sequence"/>
</dbReference>
<keyword evidence="1" id="KW-1133">Transmembrane helix</keyword>
<dbReference type="AlphaFoldDB" id="A0A9D7HRY0"/>
<feature type="transmembrane region" description="Helical" evidence="1">
    <location>
        <begin position="243"/>
        <end position="260"/>
    </location>
</feature>
<feature type="transmembrane region" description="Helical" evidence="1">
    <location>
        <begin position="212"/>
        <end position="236"/>
    </location>
</feature>
<keyword evidence="1" id="KW-0472">Membrane</keyword>
<evidence type="ECO:0000313" key="2">
    <source>
        <dbReference type="EMBL" id="MBK6973991.1"/>
    </source>
</evidence>